<comment type="caution">
    <text evidence="2">The sequence shown here is derived from an EMBL/GenBank/DDBJ whole genome shotgun (WGS) entry which is preliminary data.</text>
</comment>
<dbReference type="Gene3D" id="1.20.120.450">
    <property type="entry name" value="dinb family like domain"/>
    <property type="match status" value="1"/>
</dbReference>
<dbReference type="InterPro" id="IPR024775">
    <property type="entry name" value="DinB-like"/>
</dbReference>
<dbReference type="AlphaFoldDB" id="A0A9W5U1U7"/>
<dbReference type="InterPro" id="IPR034660">
    <property type="entry name" value="DinB/YfiT-like"/>
</dbReference>
<protein>
    <submittedName>
        <fullName evidence="2">Formate dehydrogenase</fullName>
    </submittedName>
</protein>
<dbReference type="Proteomes" id="UP000621492">
    <property type="component" value="Unassembled WGS sequence"/>
</dbReference>
<reference evidence="2" key="2">
    <citation type="submission" date="2020-09" db="EMBL/GenBank/DDBJ databases">
        <authorList>
            <person name="Sun Q."/>
            <person name="Zhou Y."/>
        </authorList>
    </citation>
    <scope>NUCLEOTIDE SEQUENCE</scope>
    <source>
        <strain evidence="2">CGMCC 1.15454</strain>
    </source>
</reference>
<dbReference type="SUPFAM" id="SSF109854">
    <property type="entry name" value="DinB/YfiT-like putative metalloenzymes"/>
    <property type="match status" value="1"/>
</dbReference>
<dbReference type="RefSeq" id="WP_102415614.1">
    <property type="nucleotide sequence ID" value="NZ_BMJD01000057.1"/>
</dbReference>
<organism evidence="2 3">
    <name type="scientific">Lentibacillus populi</name>
    <dbReference type="NCBI Taxonomy" id="1827502"/>
    <lineage>
        <taxon>Bacteria</taxon>
        <taxon>Bacillati</taxon>
        <taxon>Bacillota</taxon>
        <taxon>Bacilli</taxon>
        <taxon>Bacillales</taxon>
        <taxon>Bacillaceae</taxon>
        <taxon>Lentibacillus</taxon>
    </lineage>
</organism>
<proteinExistence type="predicted"/>
<accession>A0A9W5U1U7</accession>
<name>A0A9W5U1U7_9BACI</name>
<dbReference type="Pfam" id="PF12867">
    <property type="entry name" value="DinB_2"/>
    <property type="match status" value="1"/>
</dbReference>
<evidence type="ECO:0000313" key="2">
    <source>
        <dbReference type="EMBL" id="GGB59865.1"/>
    </source>
</evidence>
<dbReference type="EMBL" id="BMJD01000057">
    <property type="protein sequence ID" value="GGB59865.1"/>
    <property type="molecule type" value="Genomic_DNA"/>
</dbReference>
<reference evidence="2" key="1">
    <citation type="journal article" date="2014" name="Int. J. Syst. Evol. Microbiol.">
        <title>Complete genome sequence of Corynebacterium casei LMG S-19264T (=DSM 44701T), isolated from a smear-ripened cheese.</title>
        <authorList>
            <consortium name="US DOE Joint Genome Institute (JGI-PGF)"/>
            <person name="Walter F."/>
            <person name="Albersmeier A."/>
            <person name="Kalinowski J."/>
            <person name="Ruckert C."/>
        </authorList>
    </citation>
    <scope>NUCLEOTIDE SEQUENCE</scope>
    <source>
        <strain evidence="2">CGMCC 1.15454</strain>
    </source>
</reference>
<evidence type="ECO:0000259" key="1">
    <source>
        <dbReference type="Pfam" id="PF12867"/>
    </source>
</evidence>
<feature type="domain" description="DinB-like" evidence="1">
    <location>
        <begin position="4"/>
        <end position="139"/>
    </location>
</feature>
<sequence length="148" mass="17326">MSRYDFTRSSFLKFVRKLDENIIAVQPKGFRNTLHWHVGHVLVTTESFLFGYPKQSTNIPESYNDFFKSGTKPADWPEEVPALQEIISYLEEQLTRLNELSDEYMQTELTFTLPFGDFKTYGDLYDLSIHHEAEHLGQIKAMKRIIEA</sequence>
<gene>
    <name evidence="2" type="ORF">GCM10011409_41580</name>
</gene>
<keyword evidence="3" id="KW-1185">Reference proteome</keyword>
<evidence type="ECO:0000313" key="3">
    <source>
        <dbReference type="Proteomes" id="UP000621492"/>
    </source>
</evidence>